<accession>A0ACC7P1W8</accession>
<comment type="caution">
    <text evidence="1">The sequence shown here is derived from an EMBL/GenBank/DDBJ whole genome shotgun (WGS) entry which is preliminary data.</text>
</comment>
<gene>
    <name evidence="1" type="ORF">ACI1P1_22125</name>
</gene>
<dbReference type="EMBL" id="JBJURJ010000016">
    <property type="protein sequence ID" value="MFM9330993.1"/>
    <property type="molecule type" value="Genomic_DNA"/>
</dbReference>
<evidence type="ECO:0000313" key="1">
    <source>
        <dbReference type="EMBL" id="MFM9330993.1"/>
    </source>
</evidence>
<keyword evidence="2" id="KW-1185">Reference proteome</keyword>
<organism evidence="1 2">
    <name type="scientific">Paenibacillus mesotrionivorans</name>
    <dbReference type="NCBI Taxonomy" id="3160968"/>
    <lineage>
        <taxon>Bacteria</taxon>
        <taxon>Bacillati</taxon>
        <taxon>Bacillota</taxon>
        <taxon>Bacilli</taxon>
        <taxon>Bacillales</taxon>
        <taxon>Paenibacillaceae</taxon>
        <taxon>Paenibacillus</taxon>
    </lineage>
</organism>
<sequence>MPVANVNGTSIYYEIEGRGMPVVFIHSHGMTHAMFKPQIDFFKGRYKVISCDLRGNGKSGKLTEPRQEIIETQCADLIMLLNQLHLRDVVFVGVSYGGLLAQHIAYSYPNRVKALVVADSFYRDDPSAVVRSLQTAAAYCSCLTYYAPSDWIMPSVRLSYRRWEQAYRVIRSSLLEKRPGELYMQRLAMTGVDYGEELKKIGQPVLCLASADSGPNMLYMKQLAAMLSHARLELLPDSLPPGNLCQPELFNRLLEQFLDSLAEVQERRMGG</sequence>
<evidence type="ECO:0000313" key="2">
    <source>
        <dbReference type="Proteomes" id="UP001631969"/>
    </source>
</evidence>
<keyword evidence="1" id="KW-0378">Hydrolase</keyword>
<dbReference type="Proteomes" id="UP001631969">
    <property type="component" value="Unassembled WGS sequence"/>
</dbReference>
<protein>
    <submittedName>
        <fullName evidence="1">Alpha/beta fold hydrolase</fullName>
    </submittedName>
</protein>
<name>A0ACC7P1W8_9BACL</name>
<proteinExistence type="predicted"/>
<reference evidence="1" key="1">
    <citation type="submission" date="2024-12" db="EMBL/GenBank/DDBJ databases">
        <authorList>
            <person name="Wu N."/>
        </authorList>
    </citation>
    <scope>NUCLEOTIDE SEQUENCE</scope>
    <source>
        <strain evidence="1">P15</strain>
    </source>
</reference>